<dbReference type="FunCoup" id="A0A061EBI3">
    <property type="interactions" value="397"/>
</dbReference>
<dbReference type="PRINTS" id="PR00131">
    <property type="entry name" value="GLHYDRLASE1"/>
</dbReference>
<keyword evidence="2" id="KW-0378">Hydrolase</keyword>
<evidence type="ECO:0000256" key="1">
    <source>
        <dbReference type="ARBA" id="ARBA00010838"/>
    </source>
</evidence>
<dbReference type="EMBL" id="CM001880">
    <property type="protein sequence ID" value="EOY01737.1"/>
    <property type="molecule type" value="Genomic_DNA"/>
</dbReference>
<dbReference type="Gene3D" id="3.20.20.80">
    <property type="entry name" value="Glycosidases"/>
    <property type="match status" value="1"/>
</dbReference>
<dbReference type="PANTHER" id="PTHR10353:SF141">
    <property type="entry name" value="BETA-GLUCOSIDASE 40-LIKE"/>
    <property type="match status" value="1"/>
</dbReference>
<dbReference type="PANTHER" id="PTHR10353">
    <property type="entry name" value="GLYCOSYL HYDROLASE"/>
    <property type="match status" value="1"/>
</dbReference>
<evidence type="ECO:0000256" key="2">
    <source>
        <dbReference type="ARBA" id="ARBA00022801"/>
    </source>
</evidence>
<dbReference type="InterPro" id="IPR033132">
    <property type="entry name" value="GH_1_N_CS"/>
</dbReference>
<evidence type="ECO:0000313" key="5">
    <source>
        <dbReference type="EMBL" id="EOY01737.1"/>
    </source>
</evidence>
<dbReference type="SUPFAM" id="SSF51445">
    <property type="entry name" value="(Trans)glycosidases"/>
    <property type="match status" value="1"/>
</dbReference>
<dbReference type="AlphaFoldDB" id="A0A061EBI3"/>
<evidence type="ECO:0000256" key="4">
    <source>
        <dbReference type="SAM" id="SignalP"/>
    </source>
</evidence>
<keyword evidence="6" id="KW-1185">Reference proteome</keyword>
<dbReference type="GO" id="GO:0005975">
    <property type="term" value="P:carbohydrate metabolic process"/>
    <property type="evidence" value="ECO:0007669"/>
    <property type="project" value="InterPro"/>
</dbReference>
<comment type="similarity">
    <text evidence="1 3">Belongs to the glycosyl hydrolase 1 family.</text>
</comment>
<dbReference type="eggNOG" id="KOG0626">
    <property type="taxonomic scope" value="Eukaryota"/>
</dbReference>
<gene>
    <name evidence="5" type="ORF">TCM_011569</name>
</gene>
<name>A0A061EBI3_THECC</name>
<organism evidence="5 6">
    <name type="scientific">Theobroma cacao</name>
    <name type="common">Cacao</name>
    <name type="synonym">Cocoa</name>
    <dbReference type="NCBI Taxonomy" id="3641"/>
    <lineage>
        <taxon>Eukaryota</taxon>
        <taxon>Viridiplantae</taxon>
        <taxon>Streptophyta</taxon>
        <taxon>Embryophyta</taxon>
        <taxon>Tracheophyta</taxon>
        <taxon>Spermatophyta</taxon>
        <taxon>Magnoliopsida</taxon>
        <taxon>eudicotyledons</taxon>
        <taxon>Gunneridae</taxon>
        <taxon>Pentapetalae</taxon>
        <taxon>rosids</taxon>
        <taxon>malvids</taxon>
        <taxon>Malvales</taxon>
        <taxon>Malvaceae</taxon>
        <taxon>Byttnerioideae</taxon>
        <taxon>Theobroma</taxon>
    </lineage>
</organism>
<protein>
    <submittedName>
        <fullName evidence="5">Beta glucosidase 40</fullName>
    </submittedName>
</protein>
<dbReference type="GO" id="GO:0008422">
    <property type="term" value="F:beta-glucosidase activity"/>
    <property type="evidence" value="ECO:0000318"/>
    <property type="project" value="GO_Central"/>
</dbReference>
<dbReference type="InterPro" id="IPR017853">
    <property type="entry name" value="GH"/>
</dbReference>
<dbReference type="PROSITE" id="PS00653">
    <property type="entry name" value="GLYCOSYL_HYDROL_F1_2"/>
    <property type="match status" value="1"/>
</dbReference>
<dbReference type="Proteomes" id="UP000026915">
    <property type="component" value="Chromosome 2"/>
</dbReference>
<dbReference type="InterPro" id="IPR001360">
    <property type="entry name" value="Glyco_hydro_1"/>
</dbReference>
<dbReference type="HOGENOM" id="CLU_001859_1_0_1"/>
<dbReference type="Gramene" id="EOY01737">
    <property type="protein sequence ID" value="EOY01737"/>
    <property type="gene ID" value="TCM_011569"/>
</dbReference>
<keyword evidence="4" id="KW-0732">Signal</keyword>
<evidence type="ECO:0000313" key="6">
    <source>
        <dbReference type="Proteomes" id="UP000026915"/>
    </source>
</evidence>
<feature type="chain" id="PRO_5001601531" evidence="4">
    <location>
        <begin position="24"/>
        <end position="534"/>
    </location>
</feature>
<sequence>MHMREGLALAIALVVLGIQAGLSEINRASFPKGFVFGTASSAFQYEGAVKEDGRGPTIWDIFSHSGIIFDGTNADVAVDQYHRYAEDVQLMKDMGMDAYRFSIAWSRIFPNGTGEINQAGVDHYNNLINALLAQGIEPYVTLYHWDLPQALEDKYIGWLDPQIIKDFAMYAETCFEKFGDRVKHWITFNEPHTFTIQGYYVGLEAPGRCSSILCKVGNSSTEPYIVAHNVLLSHATVADIYRKNYKMKQLFASLWSMSMQATSVIHIIYKKSYHLRSIVSVQDKQNGSVGISLDVKWYEPETNATENIEAAERAQDFQLGWFLDPLIFGDYPSSMRSRVGSRLPNFTKSESALLKGSFDFIGINHYTTYYARENATNSLDDLLNDSVTDADAYTIPFKDGKPIGDKANSIWLCIVPRGMRSLMTYIKEKYGNPLVIITENGMDDPNSPFIPIEDALKDEKRIKYHTDYLTNLLAAMEEDGCNVKGYFAWSLLDNWEWIAGFSSRFGLYFVDYNDNLKRYPKDSVSWFKNFLASA</sequence>
<evidence type="ECO:0000256" key="3">
    <source>
        <dbReference type="RuleBase" id="RU003690"/>
    </source>
</evidence>
<dbReference type="Pfam" id="PF00232">
    <property type="entry name" value="Glyco_hydro_1"/>
    <property type="match status" value="2"/>
</dbReference>
<dbReference type="InParanoid" id="A0A061EBI3"/>
<proteinExistence type="inferred from homology"/>
<accession>A0A061EBI3</accession>
<dbReference type="OMA" id="VIANSFW"/>
<feature type="signal peptide" evidence="4">
    <location>
        <begin position="1"/>
        <end position="23"/>
    </location>
</feature>
<reference evidence="5 6" key="1">
    <citation type="journal article" date="2013" name="Genome Biol.">
        <title>The genome sequence of the most widely cultivated cacao type and its use to identify candidate genes regulating pod color.</title>
        <authorList>
            <person name="Motamayor J.C."/>
            <person name="Mockaitis K."/>
            <person name="Schmutz J."/>
            <person name="Haiminen N."/>
            <person name="Iii D.L."/>
            <person name="Cornejo O."/>
            <person name="Findley S.D."/>
            <person name="Zheng P."/>
            <person name="Utro F."/>
            <person name="Royaert S."/>
            <person name="Saski C."/>
            <person name="Jenkins J."/>
            <person name="Podicheti R."/>
            <person name="Zhao M."/>
            <person name="Scheffler B.E."/>
            <person name="Stack J.C."/>
            <person name="Feltus F.A."/>
            <person name="Mustiga G.M."/>
            <person name="Amores F."/>
            <person name="Phillips W."/>
            <person name="Marelli J.P."/>
            <person name="May G.D."/>
            <person name="Shapiro H."/>
            <person name="Ma J."/>
            <person name="Bustamante C.D."/>
            <person name="Schnell R.J."/>
            <person name="Main D."/>
            <person name="Gilbert D."/>
            <person name="Parida L."/>
            <person name="Kuhn D.N."/>
        </authorList>
    </citation>
    <scope>NUCLEOTIDE SEQUENCE [LARGE SCALE GENOMIC DNA]</scope>
    <source>
        <strain evidence="6">cv. Matina 1-6</strain>
    </source>
</reference>